<dbReference type="Gene3D" id="1.10.530.10">
    <property type="match status" value="1"/>
</dbReference>
<dbReference type="Pfam" id="PF02309">
    <property type="entry name" value="AUX_IAA"/>
    <property type="match status" value="1"/>
</dbReference>
<evidence type="ECO:0000313" key="14">
    <source>
        <dbReference type="EMBL" id="URE22459.1"/>
    </source>
</evidence>
<dbReference type="GO" id="GO:0016998">
    <property type="term" value="P:cell wall macromolecule catabolic process"/>
    <property type="evidence" value="ECO:0007669"/>
    <property type="project" value="InterPro"/>
</dbReference>
<dbReference type="GO" id="GO:0000272">
    <property type="term" value="P:polysaccharide catabolic process"/>
    <property type="evidence" value="ECO:0007669"/>
    <property type="project" value="UniProtKB-KW"/>
</dbReference>
<comment type="catalytic activity">
    <reaction evidence="1">
        <text>Random endo-hydrolysis of N-acetyl-beta-D-glucosaminide (1-&gt;4)-beta-linkages in chitin and chitodextrins.</text>
        <dbReference type="EC" id="3.2.1.14"/>
    </reaction>
</comment>
<evidence type="ECO:0000256" key="8">
    <source>
        <dbReference type="ARBA" id="ARBA00023294"/>
    </source>
</evidence>
<evidence type="ECO:0000256" key="10">
    <source>
        <dbReference type="ARBA" id="ARBA00023326"/>
    </source>
</evidence>
<comment type="function">
    <text evidence="11">Aux/IAA proteins are short-lived transcriptional factors that function as repressors of early auxin response genes at low auxin concentrations.</text>
</comment>
<keyword evidence="6 11" id="KW-0539">Nucleus</keyword>
<organism evidence="14 15">
    <name type="scientific">Musa troglodytarum</name>
    <name type="common">fe'i banana</name>
    <dbReference type="NCBI Taxonomy" id="320322"/>
    <lineage>
        <taxon>Eukaryota</taxon>
        <taxon>Viridiplantae</taxon>
        <taxon>Streptophyta</taxon>
        <taxon>Embryophyta</taxon>
        <taxon>Tracheophyta</taxon>
        <taxon>Spermatophyta</taxon>
        <taxon>Magnoliopsida</taxon>
        <taxon>Liliopsida</taxon>
        <taxon>Zingiberales</taxon>
        <taxon>Musaceae</taxon>
        <taxon>Musa</taxon>
    </lineage>
</organism>
<dbReference type="Gene3D" id="3.30.20.10">
    <property type="entry name" value="Endochitinase, domain 2"/>
    <property type="match status" value="1"/>
</dbReference>
<sequence length="572" mass="62931">MSPPLQARSNDGTLEVAIYTPPRDHGSHSSSQTMPSLRSRNSWPLALPSFLYLLASSLLSCAAQPAEAGCGPHGHGISSIVSEELYDSIFLHKDDSACPAKGFYPYASFVRAASRFPKFGGTGDLDTRKREVAAFLAQISHETTGGWATAPDGPYAWGLCFKEEINPGSNYCDSTNKKWPCYPGKSYHGRGPIQLSWNYNYGPAGSALGFDGLRNPEIVANNSEIAFETAMWFWMTKQKPKPSCHGVMVGRYRPTAADVQANRTAGFGLVTNIINGGLECGVPNDSRVADRIGFYKRYTQLFNVDVGPNLDYGIDDPGDVAEDRQQEAQPKLHLPPSRRPNKNNSVSLMFIEKPTPLHPAFSGLSALINGEHSECVRGFVTAATFLVKTSLCIAAGFLPFPLASIIRNNDHLLMERKDDSASSSIDSSSHPAFSTASSVTQPRSRDLSTDLSPGLSLSTSSRPDRYSKQSSFFRNQASLTAHPRLFVKVYMEGIPIGRKLDLYAHDSYGGLRQTLGRMFRTSIMHPETARLPCDHVLTYEDKEGDWMMVGDVPWELFLITVKRLKIIRADRC</sequence>
<dbReference type="Pfam" id="PF00182">
    <property type="entry name" value="Glyco_hydro_19"/>
    <property type="match status" value="1"/>
</dbReference>
<feature type="domain" description="PB1" evidence="13">
    <location>
        <begin position="484"/>
        <end position="571"/>
    </location>
</feature>
<dbReference type="GO" id="GO:0009734">
    <property type="term" value="P:auxin-activated signaling pathway"/>
    <property type="evidence" value="ECO:0007669"/>
    <property type="project" value="UniProtKB-UniRule"/>
</dbReference>
<keyword evidence="3" id="KW-0378">Hydrolase</keyword>
<keyword evidence="15" id="KW-1185">Reference proteome</keyword>
<feature type="region of interest" description="Disordered" evidence="12">
    <location>
        <begin position="315"/>
        <end position="344"/>
    </location>
</feature>
<accession>A0A9E7KNS4</accession>
<keyword evidence="5 11" id="KW-0804">Transcription</keyword>
<dbReference type="GO" id="GO:0006032">
    <property type="term" value="P:chitin catabolic process"/>
    <property type="evidence" value="ECO:0007669"/>
    <property type="project" value="InterPro"/>
</dbReference>
<dbReference type="PROSITE" id="PS51745">
    <property type="entry name" value="PB1"/>
    <property type="match status" value="1"/>
</dbReference>
<keyword evidence="9" id="KW-0326">Glycosidase</keyword>
<dbReference type="GO" id="GO:0008843">
    <property type="term" value="F:endochitinase activity"/>
    <property type="evidence" value="ECO:0007669"/>
    <property type="project" value="UniProtKB-EC"/>
</dbReference>
<dbReference type="CDD" id="cd00325">
    <property type="entry name" value="chitinase_GH19"/>
    <property type="match status" value="1"/>
</dbReference>
<proteinExistence type="inferred from homology"/>
<name>A0A9E7KNS4_9LILI</name>
<evidence type="ECO:0000256" key="5">
    <source>
        <dbReference type="ARBA" id="ARBA00023163"/>
    </source>
</evidence>
<feature type="compositionally biased region" description="Polar residues" evidence="12">
    <location>
        <begin position="449"/>
        <end position="461"/>
    </location>
</feature>
<evidence type="ECO:0000256" key="9">
    <source>
        <dbReference type="ARBA" id="ARBA00023295"/>
    </source>
</evidence>
<feature type="compositionally biased region" description="Low complexity" evidence="12">
    <location>
        <begin position="421"/>
        <end position="438"/>
    </location>
</feature>
<feature type="region of interest" description="Disordered" evidence="12">
    <location>
        <begin position="421"/>
        <end position="469"/>
    </location>
</feature>
<keyword evidence="10" id="KW-0624">Polysaccharide degradation</keyword>
<protein>
    <recommendedName>
        <fullName evidence="11">Auxin-responsive protein</fullName>
    </recommendedName>
</protein>
<dbReference type="PANTHER" id="PTHR22595">
    <property type="entry name" value="CHITINASE-RELATED"/>
    <property type="match status" value="1"/>
</dbReference>
<dbReference type="SUPFAM" id="SSF54277">
    <property type="entry name" value="CAD &amp; PB1 domains"/>
    <property type="match status" value="1"/>
</dbReference>
<comment type="subunit">
    <text evidence="11">Homodimers and heterodimers.</text>
</comment>
<dbReference type="FunFam" id="3.30.20.10:FF:000001">
    <property type="entry name" value="Endochitinase (Chitinase)"/>
    <property type="match status" value="1"/>
</dbReference>
<comment type="subcellular location">
    <subcellularLocation>
        <location evidence="2 11">Nucleus</location>
    </subcellularLocation>
</comment>
<dbReference type="SUPFAM" id="SSF53955">
    <property type="entry name" value="Lysozyme-like"/>
    <property type="match status" value="1"/>
</dbReference>
<evidence type="ECO:0000256" key="4">
    <source>
        <dbReference type="ARBA" id="ARBA00023015"/>
    </source>
</evidence>
<keyword evidence="11" id="KW-0678">Repressor</keyword>
<evidence type="ECO:0000256" key="2">
    <source>
        <dbReference type="ARBA" id="ARBA00004123"/>
    </source>
</evidence>
<dbReference type="InterPro" id="IPR023346">
    <property type="entry name" value="Lysozyme-like_dom_sf"/>
</dbReference>
<evidence type="ECO:0000256" key="6">
    <source>
        <dbReference type="ARBA" id="ARBA00023242"/>
    </source>
</evidence>
<dbReference type="Proteomes" id="UP001055439">
    <property type="component" value="Chromosome 8"/>
</dbReference>
<dbReference type="Gene3D" id="3.10.20.90">
    <property type="entry name" value="Phosphatidylinositol 3-kinase Catalytic Subunit, Chain A, domain 1"/>
    <property type="match status" value="1"/>
</dbReference>
<dbReference type="GO" id="GO:0005634">
    <property type="term" value="C:nucleus"/>
    <property type="evidence" value="ECO:0007669"/>
    <property type="project" value="UniProtKB-SubCell"/>
</dbReference>
<keyword evidence="7" id="KW-0119">Carbohydrate metabolism</keyword>
<evidence type="ECO:0000259" key="13">
    <source>
        <dbReference type="PROSITE" id="PS51745"/>
    </source>
</evidence>
<keyword evidence="8 11" id="KW-0927">Auxin signaling pathway</keyword>
<dbReference type="PANTHER" id="PTHR22595:SF111">
    <property type="entry name" value="CHITINASE 10"/>
    <property type="match status" value="1"/>
</dbReference>
<reference evidence="14" key="1">
    <citation type="submission" date="2022-05" db="EMBL/GenBank/DDBJ databases">
        <title>The Musa troglodytarum L. genome provides insights into the mechanism of non-climacteric behaviour and enrichment of carotenoids.</title>
        <authorList>
            <person name="Wang J."/>
        </authorList>
    </citation>
    <scope>NUCLEOTIDE SEQUENCE</scope>
    <source>
        <tissue evidence="14">Leaf</tissue>
    </source>
</reference>
<evidence type="ECO:0000256" key="11">
    <source>
        <dbReference type="RuleBase" id="RU004549"/>
    </source>
</evidence>
<dbReference type="OrthoDB" id="5985073at2759"/>
<dbReference type="InterPro" id="IPR033389">
    <property type="entry name" value="AUX/IAA_dom"/>
</dbReference>
<keyword evidence="4 11" id="KW-0805">Transcription regulation</keyword>
<evidence type="ECO:0000256" key="1">
    <source>
        <dbReference type="ARBA" id="ARBA00000822"/>
    </source>
</evidence>
<dbReference type="EMBL" id="CP097510">
    <property type="protein sequence ID" value="URE22459.1"/>
    <property type="molecule type" value="Genomic_DNA"/>
</dbReference>
<dbReference type="AlphaFoldDB" id="A0A9E7KNS4"/>
<dbReference type="InterPro" id="IPR053793">
    <property type="entry name" value="PB1-like"/>
</dbReference>
<evidence type="ECO:0000256" key="7">
    <source>
        <dbReference type="ARBA" id="ARBA00023277"/>
    </source>
</evidence>
<gene>
    <name evidence="14" type="ORF">MUK42_07424</name>
</gene>
<dbReference type="PROSITE" id="PS00774">
    <property type="entry name" value="CHITINASE_19_2"/>
    <property type="match status" value="1"/>
</dbReference>
<evidence type="ECO:0000256" key="12">
    <source>
        <dbReference type="SAM" id="MobiDB-lite"/>
    </source>
</evidence>
<dbReference type="InterPro" id="IPR000726">
    <property type="entry name" value="Glyco_hydro_19_cat"/>
</dbReference>
<comment type="similarity">
    <text evidence="11">Belongs to the Aux/IAA family.</text>
</comment>
<evidence type="ECO:0000256" key="3">
    <source>
        <dbReference type="ARBA" id="ARBA00022801"/>
    </source>
</evidence>
<evidence type="ECO:0000313" key="15">
    <source>
        <dbReference type="Proteomes" id="UP001055439"/>
    </source>
</evidence>